<dbReference type="PROSITE" id="PS51790">
    <property type="entry name" value="MSRB"/>
    <property type="match status" value="1"/>
</dbReference>
<reference evidence="6" key="1">
    <citation type="journal article" date="2014" name="Int. J. Syst. Evol. Microbiol.">
        <title>Complete genome sequence of Corynebacterium casei LMG S-19264T (=DSM 44701T), isolated from a smear-ripened cheese.</title>
        <authorList>
            <consortium name="US DOE Joint Genome Institute (JGI-PGF)"/>
            <person name="Walter F."/>
            <person name="Albersmeier A."/>
            <person name="Kalinowski J."/>
            <person name="Ruckert C."/>
        </authorList>
    </citation>
    <scope>NUCLEOTIDE SEQUENCE</scope>
    <source>
        <strain evidence="6">CGMCC 1.15493</strain>
    </source>
</reference>
<dbReference type="Gene3D" id="2.170.150.20">
    <property type="entry name" value="Peptide methionine sulfoxide reductase"/>
    <property type="match status" value="1"/>
</dbReference>
<dbReference type="InterPro" id="IPR011057">
    <property type="entry name" value="Mss4-like_sf"/>
</dbReference>
<evidence type="ECO:0000256" key="4">
    <source>
        <dbReference type="SAM" id="SignalP"/>
    </source>
</evidence>
<name>A0A916V1B0_9HYPH</name>
<dbReference type="RefSeq" id="WP_188848744.1">
    <property type="nucleotide sequence ID" value="NZ_BMJJ01000001.1"/>
</dbReference>
<dbReference type="NCBIfam" id="TIGR00357">
    <property type="entry name" value="peptide-methionine (R)-S-oxide reductase MsrB"/>
    <property type="match status" value="1"/>
</dbReference>
<organism evidence="6 7">
    <name type="scientific">Aureimonas glaciei</name>
    <dbReference type="NCBI Taxonomy" id="1776957"/>
    <lineage>
        <taxon>Bacteria</taxon>
        <taxon>Pseudomonadati</taxon>
        <taxon>Pseudomonadota</taxon>
        <taxon>Alphaproteobacteria</taxon>
        <taxon>Hyphomicrobiales</taxon>
        <taxon>Aurantimonadaceae</taxon>
        <taxon>Aureimonas</taxon>
    </lineage>
</organism>
<keyword evidence="4" id="KW-0732">Signal</keyword>
<accession>A0A916V1B0</accession>
<evidence type="ECO:0000259" key="5">
    <source>
        <dbReference type="PROSITE" id="PS51790"/>
    </source>
</evidence>
<dbReference type="EC" id="1.8.4.12" evidence="1"/>
<dbReference type="PANTHER" id="PTHR10173:SF57">
    <property type="entry name" value="PEPTIDE-METHIONINE (R)-S-OXIDE REDUCTASE"/>
    <property type="match status" value="1"/>
</dbReference>
<dbReference type="GO" id="GO:0030091">
    <property type="term" value="P:protein repair"/>
    <property type="evidence" value="ECO:0007669"/>
    <property type="project" value="InterPro"/>
</dbReference>
<sequence length="166" mass="17858">MQRRQFLLTGGLMTASALGAGLFLSPAARSADGKFPVTKTDDEWRKLLTPDQFAVLRQESTERPFSSQLNDNKQSGLYHCVGCDTALYSSATKFDSGTGWPSFYAALPGATANTTDYKLIYPRVEEHCATCGGHLGHVFDDGPPPTGKRHCINGVVLTFKPGAVAS</sequence>
<protein>
    <recommendedName>
        <fullName evidence="1">peptide-methionine (R)-S-oxide reductase</fullName>
        <ecNumber evidence="1">1.8.4.12</ecNumber>
    </recommendedName>
</protein>
<evidence type="ECO:0000313" key="6">
    <source>
        <dbReference type="EMBL" id="GGD03286.1"/>
    </source>
</evidence>
<keyword evidence="2" id="KW-0560">Oxidoreductase</keyword>
<dbReference type="PROSITE" id="PS51318">
    <property type="entry name" value="TAT"/>
    <property type="match status" value="1"/>
</dbReference>
<evidence type="ECO:0000256" key="3">
    <source>
        <dbReference type="ARBA" id="ARBA00048488"/>
    </source>
</evidence>
<dbReference type="GO" id="GO:0006979">
    <property type="term" value="P:response to oxidative stress"/>
    <property type="evidence" value="ECO:0007669"/>
    <property type="project" value="InterPro"/>
</dbReference>
<dbReference type="GO" id="GO:0005737">
    <property type="term" value="C:cytoplasm"/>
    <property type="evidence" value="ECO:0007669"/>
    <property type="project" value="TreeGrafter"/>
</dbReference>
<evidence type="ECO:0000256" key="1">
    <source>
        <dbReference type="ARBA" id="ARBA00012499"/>
    </source>
</evidence>
<comment type="catalytic activity">
    <reaction evidence="3">
        <text>L-methionyl-[protein] + [thioredoxin]-disulfide + H2O = L-methionyl-(R)-S-oxide-[protein] + [thioredoxin]-dithiol</text>
        <dbReference type="Rhea" id="RHEA:24164"/>
        <dbReference type="Rhea" id="RHEA-COMP:10698"/>
        <dbReference type="Rhea" id="RHEA-COMP:10700"/>
        <dbReference type="Rhea" id="RHEA-COMP:12313"/>
        <dbReference type="Rhea" id="RHEA-COMP:12314"/>
        <dbReference type="ChEBI" id="CHEBI:15377"/>
        <dbReference type="ChEBI" id="CHEBI:16044"/>
        <dbReference type="ChEBI" id="CHEBI:29950"/>
        <dbReference type="ChEBI" id="CHEBI:45764"/>
        <dbReference type="ChEBI" id="CHEBI:50058"/>
        <dbReference type="EC" id="1.8.4.12"/>
    </reaction>
</comment>
<feature type="signal peptide" evidence="4">
    <location>
        <begin position="1"/>
        <end position="30"/>
    </location>
</feature>
<dbReference type="InterPro" id="IPR028427">
    <property type="entry name" value="Met_Sox_Rdtase_MsrB"/>
</dbReference>
<dbReference type="Pfam" id="PF01641">
    <property type="entry name" value="SelR"/>
    <property type="match status" value="1"/>
</dbReference>
<feature type="chain" id="PRO_5037632141" description="peptide-methionine (R)-S-oxide reductase" evidence="4">
    <location>
        <begin position="31"/>
        <end position="166"/>
    </location>
</feature>
<dbReference type="Proteomes" id="UP000613160">
    <property type="component" value="Unassembled WGS sequence"/>
</dbReference>
<dbReference type="AlphaFoldDB" id="A0A916V1B0"/>
<dbReference type="PANTHER" id="PTHR10173">
    <property type="entry name" value="METHIONINE SULFOXIDE REDUCTASE"/>
    <property type="match status" value="1"/>
</dbReference>
<gene>
    <name evidence="6" type="ORF">GCM10011335_02540</name>
</gene>
<reference evidence="6" key="2">
    <citation type="submission" date="2020-09" db="EMBL/GenBank/DDBJ databases">
        <authorList>
            <person name="Sun Q."/>
            <person name="Zhou Y."/>
        </authorList>
    </citation>
    <scope>NUCLEOTIDE SEQUENCE</scope>
    <source>
        <strain evidence="6">CGMCC 1.15493</strain>
    </source>
</reference>
<comment type="caution">
    <text evidence="6">The sequence shown here is derived from an EMBL/GenBank/DDBJ whole genome shotgun (WGS) entry which is preliminary data.</text>
</comment>
<evidence type="ECO:0000313" key="7">
    <source>
        <dbReference type="Proteomes" id="UP000613160"/>
    </source>
</evidence>
<evidence type="ECO:0000256" key="2">
    <source>
        <dbReference type="ARBA" id="ARBA00023002"/>
    </source>
</evidence>
<dbReference type="InterPro" id="IPR006311">
    <property type="entry name" value="TAT_signal"/>
</dbReference>
<dbReference type="EMBL" id="BMJJ01000001">
    <property type="protein sequence ID" value="GGD03286.1"/>
    <property type="molecule type" value="Genomic_DNA"/>
</dbReference>
<feature type="domain" description="MsrB" evidence="5">
    <location>
        <begin position="41"/>
        <end position="162"/>
    </location>
</feature>
<dbReference type="InterPro" id="IPR002579">
    <property type="entry name" value="Met_Sox_Rdtase_MsrB_dom"/>
</dbReference>
<dbReference type="SUPFAM" id="SSF51316">
    <property type="entry name" value="Mss4-like"/>
    <property type="match status" value="1"/>
</dbReference>
<dbReference type="GO" id="GO:0033743">
    <property type="term" value="F:peptide-methionine (R)-S-oxide reductase activity"/>
    <property type="evidence" value="ECO:0007669"/>
    <property type="project" value="UniProtKB-EC"/>
</dbReference>
<keyword evidence="7" id="KW-1185">Reference proteome</keyword>
<proteinExistence type="predicted"/>